<keyword evidence="4" id="KW-1185">Reference proteome</keyword>
<evidence type="ECO:0008006" key="5">
    <source>
        <dbReference type="Google" id="ProtNLM"/>
    </source>
</evidence>
<name>A0A9P9BJT0_9PEZI</name>
<feature type="region of interest" description="Disordered" evidence="1">
    <location>
        <begin position="135"/>
        <end position="172"/>
    </location>
</feature>
<dbReference type="EMBL" id="JAGTJQ010000011">
    <property type="protein sequence ID" value="KAH7018405.1"/>
    <property type="molecule type" value="Genomic_DNA"/>
</dbReference>
<feature type="chain" id="PRO_5040161791" description="Cell wall protein" evidence="2">
    <location>
        <begin position="19"/>
        <end position="203"/>
    </location>
</feature>
<dbReference type="AlphaFoldDB" id="A0A9P9BJT0"/>
<feature type="compositionally biased region" description="Polar residues" evidence="1">
    <location>
        <begin position="135"/>
        <end position="152"/>
    </location>
</feature>
<dbReference type="RefSeq" id="XP_046006672.1">
    <property type="nucleotide sequence ID" value="XM_046161518.1"/>
</dbReference>
<gene>
    <name evidence="3" type="ORF">B0I36DRAFT_395190</name>
</gene>
<dbReference type="GeneID" id="70191064"/>
<comment type="caution">
    <text evidence="3">The sequence shown here is derived from an EMBL/GenBank/DDBJ whole genome shotgun (WGS) entry which is preliminary data.</text>
</comment>
<evidence type="ECO:0000256" key="2">
    <source>
        <dbReference type="SAM" id="SignalP"/>
    </source>
</evidence>
<accession>A0A9P9BJT0</accession>
<evidence type="ECO:0000313" key="4">
    <source>
        <dbReference type="Proteomes" id="UP000756346"/>
    </source>
</evidence>
<evidence type="ECO:0000313" key="3">
    <source>
        <dbReference type="EMBL" id="KAH7018405.1"/>
    </source>
</evidence>
<feature type="signal peptide" evidence="2">
    <location>
        <begin position="1"/>
        <end position="18"/>
    </location>
</feature>
<keyword evidence="2" id="KW-0732">Signal</keyword>
<proteinExistence type="predicted"/>
<sequence length="203" mass="19545">MKASTTLTLATIGALTHAQTLDVLPNPAASQLNAAASAYQAGIQSLNSWILSQQAGVTATGSAMNDAYVSIQSEAAAIGSSIQGELDGVVASVTQAAGTTGLPVTYITGGGGQASAVTAVINGITITGYGDLPTTSPTASVTSESSNPSAAMTNSTSIPAATSTPSSPTSSSVRATGAAMAVQTAALGARFLVAGAAVLAVAL</sequence>
<reference evidence="3" key="1">
    <citation type="journal article" date="2021" name="Nat. Commun.">
        <title>Genetic determinants of endophytism in the Arabidopsis root mycobiome.</title>
        <authorList>
            <person name="Mesny F."/>
            <person name="Miyauchi S."/>
            <person name="Thiergart T."/>
            <person name="Pickel B."/>
            <person name="Atanasova L."/>
            <person name="Karlsson M."/>
            <person name="Huettel B."/>
            <person name="Barry K.W."/>
            <person name="Haridas S."/>
            <person name="Chen C."/>
            <person name="Bauer D."/>
            <person name="Andreopoulos W."/>
            <person name="Pangilinan J."/>
            <person name="LaButti K."/>
            <person name="Riley R."/>
            <person name="Lipzen A."/>
            <person name="Clum A."/>
            <person name="Drula E."/>
            <person name="Henrissat B."/>
            <person name="Kohler A."/>
            <person name="Grigoriev I.V."/>
            <person name="Martin F.M."/>
            <person name="Hacquard S."/>
        </authorList>
    </citation>
    <scope>NUCLEOTIDE SEQUENCE</scope>
    <source>
        <strain evidence="3">MPI-CAGE-CH-0230</strain>
    </source>
</reference>
<organism evidence="3 4">
    <name type="scientific">Microdochium trichocladiopsis</name>
    <dbReference type="NCBI Taxonomy" id="1682393"/>
    <lineage>
        <taxon>Eukaryota</taxon>
        <taxon>Fungi</taxon>
        <taxon>Dikarya</taxon>
        <taxon>Ascomycota</taxon>
        <taxon>Pezizomycotina</taxon>
        <taxon>Sordariomycetes</taxon>
        <taxon>Xylariomycetidae</taxon>
        <taxon>Xylariales</taxon>
        <taxon>Microdochiaceae</taxon>
        <taxon>Microdochium</taxon>
    </lineage>
</organism>
<evidence type="ECO:0000256" key="1">
    <source>
        <dbReference type="SAM" id="MobiDB-lite"/>
    </source>
</evidence>
<feature type="compositionally biased region" description="Low complexity" evidence="1">
    <location>
        <begin position="153"/>
        <end position="172"/>
    </location>
</feature>
<protein>
    <recommendedName>
        <fullName evidence="5">Cell wall protein</fullName>
    </recommendedName>
</protein>
<dbReference type="Proteomes" id="UP000756346">
    <property type="component" value="Unassembled WGS sequence"/>
</dbReference>